<dbReference type="SFLD" id="SFLDG01129">
    <property type="entry name" value="C1.5:_HAD__Beta-PGM__Phosphata"/>
    <property type="match status" value="1"/>
</dbReference>
<evidence type="ECO:0000313" key="2">
    <source>
        <dbReference type="Proteomes" id="UP000295188"/>
    </source>
</evidence>
<dbReference type="InterPro" id="IPR050155">
    <property type="entry name" value="HAD-like_hydrolase_sf"/>
</dbReference>
<sequence>MQYKTYLFDFDYTLANSEKGIVMCFEKLLAEDNYPTKTKKEIKHTIGLAMPKAISILTGETDANVLHRLQKQYSVFSDTCMTENTHLYETTVPILKKLKASGCQTGIVSNKTRRRILQTLHKENIADLIDIIIGTENAQKPKPAPEPIWQALAALNADKPHSVYIGDSITDAKTAEAAGVAFAAVLTGETGYDAFVNYPHIKIMQSLQQLC</sequence>
<evidence type="ECO:0000313" key="1">
    <source>
        <dbReference type="EMBL" id="TCS82053.1"/>
    </source>
</evidence>
<organism evidence="1 2">
    <name type="scientific">Pectinatus cerevisiiphilus</name>
    <dbReference type="NCBI Taxonomy" id="86956"/>
    <lineage>
        <taxon>Bacteria</taxon>
        <taxon>Bacillati</taxon>
        <taxon>Bacillota</taxon>
        <taxon>Negativicutes</taxon>
        <taxon>Selenomonadales</taxon>
        <taxon>Selenomonadaceae</taxon>
        <taxon>Pectinatus</taxon>
    </lineage>
</organism>
<gene>
    <name evidence="1" type="ORF">EDC37_101226</name>
</gene>
<dbReference type="InterPro" id="IPR006439">
    <property type="entry name" value="HAD-SF_hydro_IA"/>
</dbReference>
<dbReference type="Gene3D" id="3.40.50.1000">
    <property type="entry name" value="HAD superfamily/HAD-like"/>
    <property type="match status" value="1"/>
</dbReference>
<protein>
    <submittedName>
        <fullName evidence="1">Phosphoglycolate phosphatase</fullName>
    </submittedName>
</protein>
<dbReference type="GO" id="GO:0005829">
    <property type="term" value="C:cytosol"/>
    <property type="evidence" value="ECO:0007669"/>
    <property type="project" value="TreeGrafter"/>
</dbReference>
<dbReference type="OrthoDB" id="9807630at2"/>
<dbReference type="Proteomes" id="UP000295188">
    <property type="component" value="Unassembled WGS sequence"/>
</dbReference>
<dbReference type="InterPro" id="IPR041492">
    <property type="entry name" value="HAD_2"/>
</dbReference>
<dbReference type="Pfam" id="PF13419">
    <property type="entry name" value="HAD_2"/>
    <property type="match status" value="1"/>
</dbReference>
<reference evidence="1 2" key="1">
    <citation type="submission" date="2019-03" db="EMBL/GenBank/DDBJ databases">
        <title>Genomic Encyclopedia of Type Strains, Phase IV (KMG-IV): sequencing the most valuable type-strain genomes for metagenomic binning, comparative biology and taxonomic classification.</title>
        <authorList>
            <person name="Goeker M."/>
        </authorList>
    </citation>
    <scope>NUCLEOTIDE SEQUENCE [LARGE SCALE GENOMIC DNA]</scope>
    <source>
        <strain evidence="1 2">DSM 20467</strain>
    </source>
</reference>
<keyword evidence="2" id="KW-1185">Reference proteome</keyword>
<dbReference type="GO" id="GO:0006281">
    <property type="term" value="P:DNA repair"/>
    <property type="evidence" value="ECO:0007669"/>
    <property type="project" value="TreeGrafter"/>
</dbReference>
<proteinExistence type="predicted"/>
<dbReference type="AlphaFoldDB" id="A0A4R3KG32"/>
<dbReference type="EMBL" id="SMAA01000001">
    <property type="protein sequence ID" value="TCS82053.1"/>
    <property type="molecule type" value="Genomic_DNA"/>
</dbReference>
<dbReference type="SUPFAM" id="SSF56784">
    <property type="entry name" value="HAD-like"/>
    <property type="match status" value="1"/>
</dbReference>
<dbReference type="Gene3D" id="1.10.150.240">
    <property type="entry name" value="Putative phosphatase, domain 2"/>
    <property type="match status" value="1"/>
</dbReference>
<dbReference type="InterPro" id="IPR036412">
    <property type="entry name" value="HAD-like_sf"/>
</dbReference>
<dbReference type="PANTHER" id="PTHR43434:SF1">
    <property type="entry name" value="PHOSPHOGLYCOLATE PHOSPHATASE"/>
    <property type="match status" value="1"/>
</dbReference>
<comment type="caution">
    <text evidence="1">The sequence shown here is derived from an EMBL/GenBank/DDBJ whole genome shotgun (WGS) entry which is preliminary data.</text>
</comment>
<dbReference type="GO" id="GO:0008967">
    <property type="term" value="F:phosphoglycolate phosphatase activity"/>
    <property type="evidence" value="ECO:0007669"/>
    <property type="project" value="TreeGrafter"/>
</dbReference>
<dbReference type="InterPro" id="IPR023214">
    <property type="entry name" value="HAD_sf"/>
</dbReference>
<dbReference type="NCBIfam" id="TIGR01549">
    <property type="entry name" value="HAD-SF-IA-v1"/>
    <property type="match status" value="1"/>
</dbReference>
<dbReference type="RefSeq" id="WP_132547028.1">
    <property type="nucleotide sequence ID" value="NZ_SMAA01000001.1"/>
</dbReference>
<dbReference type="SFLD" id="SFLDS00003">
    <property type="entry name" value="Haloacid_Dehalogenase"/>
    <property type="match status" value="1"/>
</dbReference>
<dbReference type="PANTHER" id="PTHR43434">
    <property type="entry name" value="PHOSPHOGLYCOLATE PHOSPHATASE"/>
    <property type="match status" value="1"/>
</dbReference>
<dbReference type="InterPro" id="IPR023198">
    <property type="entry name" value="PGP-like_dom2"/>
</dbReference>
<accession>A0A4R3KG32</accession>
<name>A0A4R3KG32_9FIRM</name>